<dbReference type="Gene3D" id="3.90.640.10">
    <property type="entry name" value="Actin, Chain A, domain 4"/>
    <property type="match status" value="1"/>
</dbReference>
<dbReference type="AlphaFoldDB" id="A0AA40EJC8"/>
<dbReference type="PANTHER" id="PTHR14187:SF82">
    <property type="entry name" value="FAMILY CHAPERONE, PUTATIVE (AFU_ORTHOLOGUE AFUA_7G08575)-RELATED"/>
    <property type="match status" value="1"/>
</dbReference>
<dbReference type="InterPro" id="IPR043129">
    <property type="entry name" value="ATPase_NBD"/>
</dbReference>
<proteinExistence type="predicted"/>
<accession>A0AA40EJC8</accession>
<dbReference type="CDD" id="cd10170">
    <property type="entry name" value="ASKHA_NBD_HSP70"/>
    <property type="match status" value="1"/>
</dbReference>
<name>A0AA40EJC8_9PEZI</name>
<evidence type="ECO:0008006" key="4">
    <source>
        <dbReference type="Google" id="ProtNLM"/>
    </source>
</evidence>
<evidence type="ECO:0000256" key="1">
    <source>
        <dbReference type="SAM" id="MobiDB-lite"/>
    </source>
</evidence>
<organism evidence="2 3">
    <name type="scientific">Schizothecium vesticola</name>
    <dbReference type="NCBI Taxonomy" id="314040"/>
    <lineage>
        <taxon>Eukaryota</taxon>
        <taxon>Fungi</taxon>
        <taxon>Dikarya</taxon>
        <taxon>Ascomycota</taxon>
        <taxon>Pezizomycotina</taxon>
        <taxon>Sordariomycetes</taxon>
        <taxon>Sordariomycetidae</taxon>
        <taxon>Sordariales</taxon>
        <taxon>Schizotheciaceae</taxon>
        <taxon>Schizothecium</taxon>
    </lineage>
</organism>
<dbReference type="SUPFAM" id="SSF53067">
    <property type="entry name" value="Actin-like ATPase domain"/>
    <property type="match status" value="2"/>
</dbReference>
<comment type="caution">
    <text evidence="2">The sequence shown here is derived from an EMBL/GenBank/DDBJ whole genome shotgun (WGS) entry which is preliminary data.</text>
</comment>
<sequence>MSKPFSDQTPLKTSTYLPFTLPKTIFDKLEEAASTSALPNSSPSPPLLAPATTPASKSPDASVASAAILTPEARVVIAVDYGTTFTGVAYLVVKHKDQDLDGLANDIKVIQSWKKHSAEKVPSDYSYSPSLVQSCDQWGYDIDDNSRVLRWTKLSLQPSNDRTLELQNLKNLLYEIRHVDLSPDKVINNDLPRHLWKEPEDVVTDYLENVAEKTLDEITSQVGRDVLDNIPIDIVVSHPAKWSNKALNSEFHAITTAFNDYRFSKIRDISFVSEPEACAHYTLRVAWQEGHLKFRKNDCFVVVDAGGGTVDIASYKVVGYDNEKKQIKLEQVGIPIGRRCGATFIDKAFTGFVQGRLGKEDWAKLTGSEDKCAASGHNIVNPKVRMLQEQFEQIKHRFEGKEQNLSWPIQLPSDIDINDSEEGGILDGAIKLTTDDVKEMFAYSVDNTLILISQAMTQIEVMETGLKVRKIFLSGGFGQSPYLFERVRKFGNIRRVAVDRGDDCWAAVAKGAIIKSLGLYTDKPPVVKICPRHYGIKVRSYSTAPKHEPPDVDVDTKGVRWAPDQIRWFGRKGDIIFPNRPLITTHHCHWSMKASDFASAKQSLNYGQPSCPALREVVFVATPLDAAPMRLDKSNQSQSQVVILSCDLTRVPKSHINEFSNKKTGKYLKFSATIEIHVFDKVSLKVTSGRQVLCSKRVPL</sequence>
<dbReference type="PANTHER" id="PTHR14187">
    <property type="entry name" value="ALPHA KINASE/ELONGATION FACTOR 2 KINASE"/>
    <property type="match status" value="1"/>
</dbReference>
<evidence type="ECO:0000313" key="3">
    <source>
        <dbReference type="Proteomes" id="UP001172155"/>
    </source>
</evidence>
<gene>
    <name evidence="2" type="ORF">B0T18DRAFT_440099</name>
</gene>
<protein>
    <recommendedName>
        <fullName evidence="4">Actin-like ATPase domain-containing protein</fullName>
    </recommendedName>
</protein>
<evidence type="ECO:0000313" key="2">
    <source>
        <dbReference type="EMBL" id="KAK0740411.1"/>
    </source>
</evidence>
<dbReference type="Gene3D" id="3.30.420.40">
    <property type="match status" value="2"/>
</dbReference>
<feature type="region of interest" description="Disordered" evidence="1">
    <location>
        <begin position="36"/>
        <end position="56"/>
    </location>
</feature>
<reference evidence="2" key="1">
    <citation type="submission" date="2023-06" db="EMBL/GenBank/DDBJ databases">
        <title>Genome-scale phylogeny and comparative genomics of the fungal order Sordariales.</title>
        <authorList>
            <consortium name="Lawrence Berkeley National Laboratory"/>
            <person name="Hensen N."/>
            <person name="Bonometti L."/>
            <person name="Westerberg I."/>
            <person name="Brannstrom I.O."/>
            <person name="Guillou S."/>
            <person name="Cros-Aarteil S."/>
            <person name="Calhoun S."/>
            <person name="Haridas S."/>
            <person name="Kuo A."/>
            <person name="Mondo S."/>
            <person name="Pangilinan J."/>
            <person name="Riley R."/>
            <person name="LaButti K."/>
            <person name="Andreopoulos B."/>
            <person name="Lipzen A."/>
            <person name="Chen C."/>
            <person name="Yanf M."/>
            <person name="Daum C."/>
            <person name="Ng V."/>
            <person name="Clum A."/>
            <person name="Steindorff A."/>
            <person name="Ohm R."/>
            <person name="Martin F."/>
            <person name="Silar P."/>
            <person name="Natvig D."/>
            <person name="Lalanne C."/>
            <person name="Gautier V."/>
            <person name="Ament-velasquez S.L."/>
            <person name="Kruys A."/>
            <person name="Hutchinson M.I."/>
            <person name="Powell A.J."/>
            <person name="Barry K."/>
            <person name="Miller A.N."/>
            <person name="Grigoriev I.V."/>
            <person name="Debuchy R."/>
            <person name="Gladieux P."/>
            <person name="Thoren M.H."/>
            <person name="Johannesson H."/>
        </authorList>
    </citation>
    <scope>NUCLEOTIDE SEQUENCE</scope>
    <source>
        <strain evidence="2">SMH3187-1</strain>
    </source>
</reference>
<dbReference type="Proteomes" id="UP001172155">
    <property type="component" value="Unassembled WGS sequence"/>
</dbReference>
<keyword evidence="3" id="KW-1185">Reference proteome</keyword>
<dbReference type="EMBL" id="JAUKUD010000006">
    <property type="protein sequence ID" value="KAK0740411.1"/>
    <property type="molecule type" value="Genomic_DNA"/>
</dbReference>